<dbReference type="CDD" id="cd00167">
    <property type="entry name" value="SANT"/>
    <property type="match status" value="1"/>
</dbReference>
<evidence type="ECO:0000259" key="3">
    <source>
        <dbReference type="PROSITE" id="PS50090"/>
    </source>
</evidence>
<evidence type="ECO:0000313" key="5">
    <source>
        <dbReference type="EMBL" id="KAL0895985.1"/>
    </source>
</evidence>
<feature type="compositionally biased region" description="Basic and acidic residues" evidence="2">
    <location>
        <begin position="113"/>
        <end position="137"/>
    </location>
</feature>
<reference evidence="5 6" key="1">
    <citation type="submission" date="2024-06" db="EMBL/GenBank/DDBJ databases">
        <title>A chromosome-level genome assembly of beet webworm, Loxostege sticticalis.</title>
        <authorList>
            <person name="Zhang Y."/>
        </authorList>
    </citation>
    <scope>NUCLEOTIDE SEQUENCE [LARGE SCALE GENOMIC DNA]</scope>
    <source>
        <strain evidence="5">AQ026</strain>
        <tissue evidence="5">Whole body</tissue>
    </source>
</reference>
<dbReference type="Proteomes" id="UP001549920">
    <property type="component" value="Unassembled WGS sequence"/>
</dbReference>
<comment type="subcellular location">
    <subcellularLocation>
        <location evidence="1">Nucleus</location>
    </subcellularLocation>
</comment>
<dbReference type="Gene3D" id="1.10.10.60">
    <property type="entry name" value="Homeodomain-like"/>
    <property type="match status" value="1"/>
</dbReference>
<name>A0ABR3II75_LOXSC</name>
<dbReference type="InterPro" id="IPR001005">
    <property type="entry name" value="SANT/Myb"/>
</dbReference>
<accession>A0ABR3II75</accession>
<dbReference type="InterPro" id="IPR017930">
    <property type="entry name" value="Myb_dom"/>
</dbReference>
<sequence length="331" mass="37940">MENNMEITMENIEPENPESDGEFAFETDHLALRGNKDYCELLKYIVTLEAQKMNALKDIEDLAEAQNKALADPLTFIQQLKSGNVNFPPRQTVPELPNIDWGQYGIDATFDNEDMKDSKSNRDQDNNPKVRGRKFTDSKPETFNQLWSCEEQKRLEELLEIYPEEPIEARRYKKIAQDLGTRTPVQVMSRIQKYFAKLAKAGLPIPGRAPKRVGRDKNKSIFYKKSTFFPQLHVPVKMEDPNDNSESYDSTSLGETKDSNKYMLDLLKAAKEQRLLDETSPVYQSKTMCVGCLKEGFLGARWTDNAGTEYCTDCVVKLLPVEKLIPVRHPK</sequence>
<protein>
    <recommendedName>
        <fullName evidence="7">ZZ-type zinc finger-containing protein 3</fullName>
    </recommendedName>
</protein>
<evidence type="ECO:0000256" key="2">
    <source>
        <dbReference type="SAM" id="MobiDB-lite"/>
    </source>
</evidence>
<dbReference type="InterPro" id="IPR037830">
    <property type="entry name" value="ZZZ3"/>
</dbReference>
<evidence type="ECO:0008006" key="7">
    <source>
        <dbReference type="Google" id="ProtNLM"/>
    </source>
</evidence>
<proteinExistence type="predicted"/>
<dbReference type="PANTHER" id="PTHR22705:SF0">
    <property type="entry name" value="ZZ-TYPE ZINC FINGER-CONTAINING PROTEIN 3"/>
    <property type="match status" value="1"/>
</dbReference>
<comment type="caution">
    <text evidence="5">The sequence shown here is derived from an EMBL/GenBank/DDBJ whole genome shotgun (WGS) entry which is preliminary data.</text>
</comment>
<dbReference type="SMART" id="SM00717">
    <property type="entry name" value="SANT"/>
    <property type="match status" value="1"/>
</dbReference>
<feature type="region of interest" description="Disordered" evidence="2">
    <location>
        <begin position="110"/>
        <end position="137"/>
    </location>
</feature>
<feature type="domain" description="HTH myb-type" evidence="4">
    <location>
        <begin position="147"/>
        <end position="199"/>
    </location>
</feature>
<dbReference type="EMBL" id="JBEUOH010000003">
    <property type="protein sequence ID" value="KAL0895985.1"/>
    <property type="molecule type" value="Genomic_DNA"/>
</dbReference>
<evidence type="ECO:0000313" key="6">
    <source>
        <dbReference type="Proteomes" id="UP001549920"/>
    </source>
</evidence>
<evidence type="ECO:0000256" key="1">
    <source>
        <dbReference type="ARBA" id="ARBA00004123"/>
    </source>
</evidence>
<gene>
    <name evidence="5" type="ORF">ABMA27_011976</name>
</gene>
<dbReference type="Pfam" id="PF00249">
    <property type="entry name" value="Myb_DNA-binding"/>
    <property type="match status" value="1"/>
</dbReference>
<keyword evidence="6" id="KW-1185">Reference proteome</keyword>
<organism evidence="5 6">
    <name type="scientific">Loxostege sticticalis</name>
    <name type="common">Beet webworm moth</name>
    <dbReference type="NCBI Taxonomy" id="481309"/>
    <lineage>
        <taxon>Eukaryota</taxon>
        <taxon>Metazoa</taxon>
        <taxon>Ecdysozoa</taxon>
        <taxon>Arthropoda</taxon>
        <taxon>Hexapoda</taxon>
        <taxon>Insecta</taxon>
        <taxon>Pterygota</taxon>
        <taxon>Neoptera</taxon>
        <taxon>Endopterygota</taxon>
        <taxon>Lepidoptera</taxon>
        <taxon>Glossata</taxon>
        <taxon>Ditrysia</taxon>
        <taxon>Pyraloidea</taxon>
        <taxon>Crambidae</taxon>
        <taxon>Pyraustinae</taxon>
        <taxon>Loxostege</taxon>
    </lineage>
</organism>
<dbReference type="PROSITE" id="PS50090">
    <property type="entry name" value="MYB_LIKE"/>
    <property type="match status" value="1"/>
</dbReference>
<dbReference type="InterPro" id="IPR009057">
    <property type="entry name" value="Homeodomain-like_sf"/>
</dbReference>
<dbReference type="PROSITE" id="PS51294">
    <property type="entry name" value="HTH_MYB"/>
    <property type="match status" value="1"/>
</dbReference>
<dbReference type="PANTHER" id="PTHR22705">
    <property type="entry name" value="ZINC FINGER, ZZ DOMAIN CONTAINING 3"/>
    <property type="match status" value="1"/>
</dbReference>
<dbReference type="SUPFAM" id="SSF46689">
    <property type="entry name" value="Homeodomain-like"/>
    <property type="match status" value="1"/>
</dbReference>
<evidence type="ECO:0000259" key="4">
    <source>
        <dbReference type="PROSITE" id="PS51294"/>
    </source>
</evidence>
<feature type="domain" description="Myb-like" evidence="3">
    <location>
        <begin position="139"/>
        <end position="195"/>
    </location>
</feature>